<keyword evidence="4" id="KW-1185">Reference proteome</keyword>
<dbReference type="InterPro" id="IPR001296">
    <property type="entry name" value="Glyco_trans_1"/>
</dbReference>
<feature type="domain" description="Glycosyl transferase family 1" evidence="1">
    <location>
        <begin position="180"/>
        <end position="337"/>
    </location>
</feature>
<gene>
    <name evidence="3" type="ORF">QMA06_06770</name>
</gene>
<dbReference type="PANTHER" id="PTHR12526:SF630">
    <property type="entry name" value="GLYCOSYLTRANSFERASE"/>
    <property type="match status" value="1"/>
</dbReference>
<dbReference type="GO" id="GO:0016757">
    <property type="term" value="F:glycosyltransferase activity"/>
    <property type="evidence" value="ECO:0007669"/>
    <property type="project" value="UniProtKB-KW"/>
</dbReference>
<keyword evidence="3" id="KW-0808">Transferase</keyword>
<dbReference type="EC" id="2.4.-.-" evidence="3"/>
<protein>
    <submittedName>
        <fullName evidence="3">Glycosyltransferase</fullName>
        <ecNumber evidence="3">2.4.-.-</ecNumber>
    </submittedName>
</protein>
<dbReference type="PANTHER" id="PTHR12526">
    <property type="entry name" value="GLYCOSYLTRANSFERASE"/>
    <property type="match status" value="1"/>
</dbReference>
<dbReference type="RefSeq" id="WP_290206110.1">
    <property type="nucleotide sequence ID" value="NZ_JASDDK010000002.1"/>
</dbReference>
<reference evidence="3 4" key="1">
    <citation type="journal article" date="2023" name="Int. J. Syst. Evol. Microbiol.">
        <title>Winogradskyella bathintestinalis sp. nov., isolated from the intestine of the deep-sea loosejaw dragonfish, Malacosteus niger.</title>
        <authorList>
            <person name="Uniacke-Lowe S."/>
            <person name="Johnson C.N."/>
            <person name="Stanton C."/>
            <person name="Hill C."/>
            <person name="Ross P."/>
        </authorList>
    </citation>
    <scope>NUCLEOTIDE SEQUENCE [LARGE SCALE GENOMIC DNA]</scope>
    <source>
        <strain evidence="3 4">APC 3343</strain>
    </source>
</reference>
<evidence type="ECO:0000259" key="1">
    <source>
        <dbReference type="Pfam" id="PF00534"/>
    </source>
</evidence>
<proteinExistence type="predicted"/>
<dbReference type="SUPFAM" id="SSF53756">
    <property type="entry name" value="UDP-Glycosyltransferase/glycogen phosphorylase"/>
    <property type="match status" value="1"/>
</dbReference>
<dbReference type="Gene3D" id="3.40.50.2000">
    <property type="entry name" value="Glycogen Phosphorylase B"/>
    <property type="match status" value="2"/>
</dbReference>
<name>A0ABT7ZTX1_9FLAO</name>
<dbReference type="Proteomes" id="UP001231197">
    <property type="component" value="Unassembled WGS sequence"/>
</dbReference>
<dbReference type="Pfam" id="PF00534">
    <property type="entry name" value="Glycos_transf_1"/>
    <property type="match status" value="1"/>
</dbReference>
<evidence type="ECO:0000313" key="4">
    <source>
        <dbReference type="Proteomes" id="UP001231197"/>
    </source>
</evidence>
<accession>A0ABT7ZTX1</accession>
<feature type="domain" description="Glycosyltransferase subfamily 4-like N-terminal" evidence="2">
    <location>
        <begin position="19"/>
        <end position="148"/>
    </location>
</feature>
<organism evidence="3 4">
    <name type="scientific">Winogradskyella bathintestinalis</name>
    <dbReference type="NCBI Taxonomy" id="3035208"/>
    <lineage>
        <taxon>Bacteria</taxon>
        <taxon>Pseudomonadati</taxon>
        <taxon>Bacteroidota</taxon>
        <taxon>Flavobacteriia</taxon>
        <taxon>Flavobacteriales</taxon>
        <taxon>Flavobacteriaceae</taxon>
        <taxon>Winogradskyella</taxon>
    </lineage>
</organism>
<evidence type="ECO:0000259" key="2">
    <source>
        <dbReference type="Pfam" id="PF13439"/>
    </source>
</evidence>
<keyword evidence="3" id="KW-0328">Glycosyltransferase</keyword>
<sequence>MNDKHIRILYTIPNFNTAGSGKSVYDLVSGLDRSIFEPEICCFHNKGAFFKEVEALGVKIHIFPFTSAYKPRLGFLSRVFKIRNFFKTHQFDVIHSWHWSSDISEPLAAKLAGIPYVYTKKAMGWESRYWKWRSQLSSKVIVVNEDMMSFYFSKMLHKAVQFPLAIDVNRYQPTLGSDVMREQLGLSVNDFVIISVANLVEVKGIETLLDAVNQLDNPKIKVLVVGGDSSDYAVMLKSKYKAYSHIKFIGKQLDVRPYLALSDLFVIPTKDEGRREGIPNAPLEAMAMNRIVLGSNISGIRDILKVFPDCMFQADDISDLKDKIKTIMNLSEDKRLALETQMRRRVVDEFSIEDFIERHQSLYQELVKSNLSS</sequence>
<comment type="caution">
    <text evidence="3">The sequence shown here is derived from an EMBL/GenBank/DDBJ whole genome shotgun (WGS) entry which is preliminary data.</text>
</comment>
<dbReference type="Pfam" id="PF13439">
    <property type="entry name" value="Glyco_transf_4"/>
    <property type="match status" value="1"/>
</dbReference>
<evidence type="ECO:0000313" key="3">
    <source>
        <dbReference type="EMBL" id="MDN3492416.1"/>
    </source>
</evidence>
<dbReference type="EMBL" id="JASDDK010000002">
    <property type="protein sequence ID" value="MDN3492416.1"/>
    <property type="molecule type" value="Genomic_DNA"/>
</dbReference>
<dbReference type="InterPro" id="IPR028098">
    <property type="entry name" value="Glyco_trans_4-like_N"/>
</dbReference>